<protein>
    <submittedName>
        <fullName evidence="1">Methylenetetrahydrofolate--tRNA-(Uracil-5-)-methyltransferase</fullName>
    </submittedName>
</protein>
<dbReference type="Gramene" id="PSR93164">
    <property type="protein sequence ID" value="PSR93164"/>
    <property type="gene ID" value="CEY00_Acc27774"/>
</dbReference>
<dbReference type="GO" id="GO:0032259">
    <property type="term" value="P:methylation"/>
    <property type="evidence" value="ECO:0007669"/>
    <property type="project" value="UniProtKB-KW"/>
</dbReference>
<proteinExistence type="predicted"/>
<evidence type="ECO:0000313" key="2">
    <source>
        <dbReference type="Proteomes" id="UP000241394"/>
    </source>
</evidence>
<dbReference type="Proteomes" id="UP000241394">
    <property type="component" value="Chromosome LG24"/>
</dbReference>
<keyword evidence="1" id="KW-0808">Transferase</keyword>
<comment type="caution">
    <text evidence="1">The sequence shown here is derived from an EMBL/GenBank/DDBJ whole genome shotgun (WGS) entry which is preliminary data.</text>
</comment>
<evidence type="ECO:0000313" key="1">
    <source>
        <dbReference type="EMBL" id="PSR93164.1"/>
    </source>
</evidence>
<dbReference type="GO" id="GO:0008168">
    <property type="term" value="F:methyltransferase activity"/>
    <property type="evidence" value="ECO:0007669"/>
    <property type="project" value="UniProtKB-KW"/>
</dbReference>
<gene>
    <name evidence="1" type="ORF">CEY00_Acc27774</name>
</gene>
<organism evidence="1 2">
    <name type="scientific">Actinidia chinensis var. chinensis</name>
    <name type="common">Chinese soft-hair kiwi</name>
    <dbReference type="NCBI Taxonomy" id="1590841"/>
    <lineage>
        <taxon>Eukaryota</taxon>
        <taxon>Viridiplantae</taxon>
        <taxon>Streptophyta</taxon>
        <taxon>Embryophyta</taxon>
        <taxon>Tracheophyta</taxon>
        <taxon>Spermatophyta</taxon>
        <taxon>Magnoliopsida</taxon>
        <taxon>eudicotyledons</taxon>
        <taxon>Gunneridae</taxon>
        <taxon>Pentapetalae</taxon>
        <taxon>asterids</taxon>
        <taxon>Ericales</taxon>
        <taxon>Actinidiaceae</taxon>
        <taxon>Actinidia</taxon>
    </lineage>
</organism>
<reference evidence="2" key="2">
    <citation type="journal article" date="2018" name="BMC Genomics">
        <title>A manually annotated Actinidia chinensis var. chinensis (kiwifruit) genome highlights the challenges associated with draft genomes and gene prediction in plants.</title>
        <authorList>
            <person name="Pilkington S.M."/>
            <person name="Crowhurst R."/>
            <person name="Hilario E."/>
            <person name="Nardozza S."/>
            <person name="Fraser L."/>
            <person name="Peng Y."/>
            <person name="Gunaseelan K."/>
            <person name="Simpson R."/>
            <person name="Tahir J."/>
            <person name="Deroles S.C."/>
            <person name="Templeton K."/>
            <person name="Luo Z."/>
            <person name="Davy M."/>
            <person name="Cheng C."/>
            <person name="McNeilage M."/>
            <person name="Scaglione D."/>
            <person name="Liu Y."/>
            <person name="Zhang Q."/>
            <person name="Datson P."/>
            <person name="De Silva N."/>
            <person name="Gardiner S.E."/>
            <person name="Bassett H."/>
            <person name="Chagne D."/>
            <person name="McCallum J."/>
            <person name="Dzierzon H."/>
            <person name="Deng C."/>
            <person name="Wang Y.Y."/>
            <person name="Barron L."/>
            <person name="Manako K."/>
            <person name="Bowen J."/>
            <person name="Foster T.M."/>
            <person name="Erridge Z.A."/>
            <person name="Tiffin H."/>
            <person name="Waite C.N."/>
            <person name="Davies K.M."/>
            <person name="Grierson E.P."/>
            <person name="Laing W.A."/>
            <person name="Kirk R."/>
            <person name="Chen X."/>
            <person name="Wood M."/>
            <person name="Montefiori M."/>
            <person name="Brummell D.A."/>
            <person name="Schwinn K.E."/>
            <person name="Catanach A."/>
            <person name="Fullerton C."/>
            <person name="Li D."/>
            <person name="Meiyalaghan S."/>
            <person name="Nieuwenhuizen N."/>
            <person name="Read N."/>
            <person name="Prakash R."/>
            <person name="Hunter D."/>
            <person name="Zhang H."/>
            <person name="McKenzie M."/>
            <person name="Knabel M."/>
            <person name="Harris A."/>
            <person name="Allan A.C."/>
            <person name="Gleave A."/>
            <person name="Chen A."/>
            <person name="Janssen B.J."/>
            <person name="Plunkett B."/>
            <person name="Ampomah-Dwamena C."/>
            <person name="Voogd C."/>
            <person name="Leif D."/>
            <person name="Lafferty D."/>
            <person name="Souleyre E.J.F."/>
            <person name="Varkonyi-Gasic E."/>
            <person name="Gambi F."/>
            <person name="Hanley J."/>
            <person name="Yao J.L."/>
            <person name="Cheung J."/>
            <person name="David K.M."/>
            <person name="Warren B."/>
            <person name="Marsh K."/>
            <person name="Snowden K.C."/>
            <person name="Lin-Wang K."/>
            <person name="Brian L."/>
            <person name="Martinez-Sanchez M."/>
            <person name="Wang M."/>
            <person name="Ileperuma N."/>
            <person name="Macnee N."/>
            <person name="Campin R."/>
            <person name="McAtee P."/>
            <person name="Drummond R.S.M."/>
            <person name="Espley R.V."/>
            <person name="Ireland H.S."/>
            <person name="Wu R."/>
            <person name="Atkinson R.G."/>
            <person name="Karunairetnam S."/>
            <person name="Bulley S."/>
            <person name="Chunkath S."/>
            <person name="Hanley Z."/>
            <person name="Storey R."/>
            <person name="Thrimawithana A.H."/>
            <person name="Thomson S."/>
            <person name="David C."/>
            <person name="Testolin R."/>
            <person name="Huang H."/>
            <person name="Hellens R.P."/>
            <person name="Schaffer R.J."/>
        </authorList>
    </citation>
    <scope>NUCLEOTIDE SEQUENCE [LARGE SCALE GENOMIC DNA]</scope>
    <source>
        <strain evidence="2">cv. Red5</strain>
    </source>
</reference>
<keyword evidence="1" id="KW-0489">Methyltransferase</keyword>
<name>A0A2R6PLG1_ACTCC</name>
<dbReference type="EMBL" id="NKQK01000024">
    <property type="protein sequence ID" value="PSR93164.1"/>
    <property type="molecule type" value="Genomic_DNA"/>
</dbReference>
<dbReference type="AlphaFoldDB" id="A0A2R6PLG1"/>
<dbReference type="InParanoid" id="A0A2R6PLG1"/>
<sequence length="95" mass="10712">MQPINNLESQLNWGALVRMSWLLPTNSVLRLGSRRATRRTFEICGSITHNMAGPNEVELIEQWDEANDVAPLPPSEMRNFWQSSDKKLLAGSSDS</sequence>
<keyword evidence="2" id="KW-1185">Reference proteome</keyword>
<accession>A0A2R6PLG1</accession>
<reference evidence="1 2" key="1">
    <citation type="submission" date="2017-07" db="EMBL/GenBank/DDBJ databases">
        <title>An improved, manually edited Actinidia chinensis var. chinensis (kiwifruit) genome highlights the challenges associated with draft genomes and gene prediction in plants.</title>
        <authorList>
            <person name="Pilkington S."/>
            <person name="Crowhurst R."/>
            <person name="Hilario E."/>
            <person name="Nardozza S."/>
            <person name="Fraser L."/>
            <person name="Peng Y."/>
            <person name="Gunaseelan K."/>
            <person name="Simpson R."/>
            <person name="Tahir J."/>
            <person name="Deroles S."/>
            <person name="Templeton K."/>
            <person name="Luo Z."/>
            <person name="Davy M."/>
            <person name="Cheng C."/>
            <person name="Mcneilage M."/>
            <person name="Scaglione D."/>
            <person name="Liu Y."/>
            <person name="Zhang Q."/>
            <person name="Datson P."/>
            <person name="De Silva N."/>
            <person name="Gardiner S."/>
            <person name="Bassett H."/>
            <person name="Chagne D."/>
            <person name="Mccallum J."/>
            <person name="Dzierzon H."/>
            <person name="Deng C."/>
            <person name="Wang Y.-Y."/>
            <person name="Barron N."/>
            <person name="Manako K."/>
            <person name="Bowen J."/>
            <person name="Foster T."/>
            <person name="Erridge Z."/>
            <person name="Tiffin H."/>
            <person name="Waite C."/>
            <person name="Davies K."/>
            <person name="Grierson E."/>
            <person name="Laing W."/>
            <person name="Kirk R."/>
            <person name="Chen X."/>
            <person name="Wood M."/>
            <person name="Montefiori M."/>
            <person name="Brummell D."/>
            <person name="Schwinn K."/>
            <person name="Catanach A."/>
            <person name="Fullerton C."/>
            <person name="Li D."/>
            <person name="Meiyalaghan S."/>
            <person name="Nieuwenhuizen N."/>
            <person name="Read N."/>
            <person name="Prakash R."/>
            <person name="Hunter D."/>
            <person name="Zhang H."/>
            <person name="Mckenzie M."/>
            <person name="Knabel M."/>
            <person name="Harris A."/>
            <person name="Allan A."/>
            <person name="Chen A."/>
            <person name="Janssen B."/>
            <person name="Plunkett B."/>
            <person name="Dwamena C."/>
            <person name="Voogd C."/>
            <person name="Leif D."/>
            <person name="Lafferty D."/>
            <person name="Souleyre E."/>
            <person name="Varkonyi-Gasic E."/>
            <person name="Gambi F."/>
            <person name="Hanley J."/>
            <person name="Yao J.-L."/>
            <person name="Cheung J."/>
            <person name="David K."/>
            <person name="Warren B."/>
            <person name="Marsh K."/>
            <person name="Snowden K."/>
            <person name="Lin-Wang K."/>
            <person name="Brian L."/>
            <person name="Martinez-Sanchez M."/>
            <person name="Wang M."/>
            <person name="Ileperuma N."/>
            <person name="Macnee N."/>
            <person name="Campin R."/>
            <person name="Mcatee P."/>
            <person name="Drummond R."/>
            <person name="Espley R."/>
            <person name="Ireland H."/>
            <person name="Wu R."/>
            <person name="Atkinson R."/>
            <person name="Karunairetnam S."/>
            <person name="Bulley S."/>
            <person name="Chunkath S."/>
            <person name="Hanley Z."/>
            <person name="Storey R."/>
            <person name="Thrimawithana A."/>
            <person name="Thomson S."/>
            <person name="David C."/>
            <person name="Testolin R."/>
        </authorList>
    </citation>
    <scope>NUCLEOTIDE SEQUENCE [LARGE SCALE GENOMIC DNA]</scope>
    <source>
        <strain evidence="2">cv. Red5</strain>
        <tissue evidence="1">Young leaf</tissue>
    </source>
</reference>